<dbReference type="SMART" id="SM00054">
    <property type="entry name" value="EFh"/>
    <property type="match status" value="2"/>
</dbReference>
<dbReference type="PhylomeDB" id="A7RFC1"/>
<dbReference type="STRING" id="45351.A7RFC1"/>
<dbReference type="InterPro" id="IPR018247">
    <property type="entry name" value="EF_Hand_1_Ca_BS"/>
</dbReference>
<dbReference type="Proteomes" id="UP000001593">
    <property type="component" value="Unassembled WGS sequence"/>
</dbReference>
<dbReference type="EMBL" id="DS469507">
    <property type="protein sequence ID" value="EDO50072.1"/>
    <property type="molecule type" value="Genomic_DNA"/>
</dbReference>
<dbReference type="eggNOG" id="KOG0041">
    <property type="taxonomic scope" value="Eukaryota"/>
</dbReference>
<dbReference type="Pfam" id="PF13499">
    <property type="entry name" value="EF-hand_7"/>
    <property type="match status" value="1"/>
</dbReference>
<dbReference type="CDD" id="cd00051">
    <property type="entry name" value="EFh"/>
    <property type="match status" value="1"/>
</dbReference>
<dbReference type="OrthoDB" id="343296at2759"/>
<gene>
    <name evidence="3" type="ORF">NEMVEDRAFT_v1g79508</name>
</gene>
<dbReference type="InterPro" id="IPR002048">
    <property type="entry name" value="EF_hand_dom"/>
</dbReference>
<accession>A7RFC1</accession>
<evidence type="ECO:0000313" key="3">
    <source>
        <dbReference type="EMBL" id="EDO50072.1"/>
    </source>
</evidence>
<dbReference type="GO" id="GO:0005509">
    <property type="term" value="F:calcium ion binding"/>
    <property type="evidence" value="ECO:0000318"/>
    <property type="project" value="GO_Central"/>
</dbReference>
<evidence type="ECO:0000313" key="4">
    <source>
        <dbReference type="Proteomes" id="UP000001593"/>
    </source>
</evidence>
<dbReference type="KEGG" id="nve:5522387"/>
<dbReference type="Gene3D" id="1.10.238.10">
    <property type="entry name" value="EF-hand"/>
    <property type="match status" value="1"/>
</dbReference>
<reference evidence="3 4" key="1">
    <citation type="journal article" date="2007" name="Science">
        <title>Sea anemone genome reveals ancestral eumetazoan gene repertoire and genomic organization.</title>
        <authorList>
            <person name="Putnam N.H."/>
            <person name="Srivastava M."/>
            <person name="Hellsten U."/>
            <person name="Dirks B."/>
            <person name="Chapman J."/>
            <person name="Salamov A."/>
            <person name="Terry A."/>
            <person name="Shapiro H."/>
            <person name="Lindquist E."/>
            <person name="Kapitonov V.V."/>
            <person name="Jurka J."/>
            <person name="Genikhovich G."/>
            <person name="Grigoriev I.V."/>
            <person name="Lucas S.M."/>
            <person name="Steele R.E."/>
            <person name="Finnerty J.R."/>
            <person name="Technau U."/>
            <person name="Martindale M.Q."/>
            <person name="Rokhsar D.S."/>
        </authorList>
    </citation>
    <scope>NUCLEOTIDE SEQUENCE [LARGE SCALE GENOMIC DNA]</scope>
    <source>
        <strain evidence="4">CH2 X CH6</strain>
    </source>
</reference>
<protein>
    <recommendedName>
        <fullName evidence="2">EF-hand domain-containing protein</fullName>
    </recommendedName>
</protein>
<keyword evidence="4" id="KW-1185">Reference proteome</keyword>
<dbReference type="PROSITE" id="PS50222">
    <property type="entry name" value="EF_HAND_2"/>
    <property type="match status" value="2"/>
</dbReference>
<sequence>MIFNIGERRDREFPLNDKEFKTIQMQYWSHLVEDRKKAMENRRKFQEMDNKDYEELKEMYPKFEIGDIIDLRLQYQTFDINQDGVIDFSELMQVLDDLGDRSDVSVREAYFHQIDMDNSGAIDFEEFLTLIYKLRHSDDEFGSLGTLWRQGTDNIRRVRKLSVAKQMLAGLF</sequence>
<dbReference type="InParanoid" id="A7RFC1"/>
<dbReference type="PROSITE" id="PS00018">
    <property type="entry name" value="EF_HAND_1"/>
    <property type="match status" value="2"/>
</dbReference>
<name>A7RFC1_NEMVE</name>
<dbReference type="InterPro" id="IPR011992">
    <property type="entry name" value="EF-hand-dom_pair"/>
</dbReference>
<evidence type="ECO:0000259" key="2">
    <source>
        <dbReference type="PROSITE" id="PS50222"/>
    </source>
</evidence>
<organism evidence="3 4">
    <name type="scientific">Nematostella vectensis</name>
    <name type="common">Starlet sea anemone</name>
    <dbReference type="NCBI Taxonomy" id="45351"/>
    <lineage>
        <taxon>Eukaryota</taxon>
        <taxon>Metazoa</taxon>
        <taxon>Cnidaria</taxon>
        <taxon>Anthozoa</taxon>
        <taxon>Hexacorallia</taxon>
        <taxon>Actiniaria</taxon>
        <taxon>Edwardsiidae</taxon>
        <taxon>Nematostella</taxon>
    </lineage>
</organism>
<proteinExistence type="predicted"/>
<dbReference type="OMA" id="RFPGWNE"/>
<dbReference type="HOGENOM" id="CLU_1557111_0_0_1"/>
<feature type="domain" description="EF-hand" evidence="2">
    <location>
        <begin position="102"/>
        <end position="137"/>
    </location>
</feature>
<dbReference type="AlphaFoldDB" id="A7RFC1"/>
<feature type="domain" description="EF-hand" evidence="2">
    <location>
        <begin position="66"/>
        <end position="101"/>
    </location>
</feature>
<evidence type="ECO:0000256" key="1">
    <source>
        <dbReference type="ARBA" id="ARBA00022837"/>
    </source>
</evidence>
<keyword evidence="1" id="KW-0106">Calcium</keyword>
<dbReference type="SUPFAM" id="SSF47473">
    <property type="entry name" value="EF-hand"/>
    <property type="match status" value="1"/>
</dbReference>